<sequence length="272" mass="30642">MSNIITVQPGVNPSNGPTYPIPMVQAAPGTVWMPLPPTIHQCPQGLEYLNHLDQVQIYQLKDLLEIVLDWETRNKYVMKNANGEQCYYALEESGCCERLMCGPQRGFTMHIVDNFKREVLTIKRVMMMNQNGCFGCCACIECCQHECSIETPSMGLLGTVRQTFACMKTNFEVLDAQNQVIFEIEAPDCCTLMGCQDQLFEIKSNGVVIGAITKKWTGMCREFLTDADTFFVNFPKDLDVKLKGVLIGATFLIDFMVFEKPKDNSGWLSLLV</sequence>
<dbReference type="WBParaSite" id="Csp11.Scaffold630.g19707.t1">
    <property type="protein sequence ID" value="Csp11.Scaffold630.g19707.t1"/>
    <property type="gene ID" value="Csp11.Scaffold630.g19707"/>
</dbReference>
<dbReference type="InterPro" id="IPR025659">
    <property type="entry name" value="Tubby-like_C"/>
</dbReference>
<dbReference type="Proteomes" id="UP000095282">
    <property type="component" value="Unplaced"/>
</dbReference>
<organism evidence="3 4">
    <name type="scientific">Caenorhabditis tropicalis</name>
    <dbReference type="NCBI Taxonomy" id="1561998"/>
    <lineage>
        <taxon>Eukaryota</taxon>
        <taxon>Metazoa</taxon>
        <taxon>Ecdysozoa</taxon>
        <taxon>Nematoda</taxon>
        <taxon>Chromadorea</taxon>
        <taxon>Rhabditida</taxon>
        <taxon>Rhabditina</taxon>
        <taxon>Rhabditomorpha</taxon>
        <taxon>Rhabditoidea</taxon>
        <taxon>Rhabditidae</taxon>
        <taxon>Peloderinae</taxon>
        <taxon>Caenorhabditis</taxon>
    </lineage>
</organism>
<dbReference type="SUPFAM" id="SSF54518">
    <property type="entry name" value="Tubby C-terminal domain-like"/>
    <property type="match status" value="1"/>
</dbReference>
<evidence type="ECO:0000256" key="1">
    <source>
        <dbReference type="ARBA" id="ARBA00005350"/>
    </source>
</evidence>
<dbReference type="PANTHER" id="PTHR23248">
    <property type="entry name" value="PHOSPHOLIPID SCRAMBLASE-RELATED"/>
    <property type="match status" value="1"/>
</dbReference>
<keyword evidence="2" id="KW-0449">Lipoprotein</keyword>
<dbReference type="PANTHER" id="PTHR23248:SF63">
    <property type="entry name" value="PHOSPHOLIPID SCRAMBLASE"/>
    <property type="match status" value="1"/>
</dbReference>
<keyword evidence="2" id="KW-0106">Calcium</keyword>
<dbReference type="eggNOG" id="KOG0621">
    <property type="taxonomic scope" value="Eukaryota"/>
</dbReference>
<name>A0A1I7UVB8_9PELO</name>
<dbReference type="Pfam" id="PF03803">
    <property type="entry name" value="Scramblase"/>
    <property type="match status" value="1"/>
</dbReference>
<dbReference type="InterPro" id="IPR005552">
    <property type="entry name" value="Scramblase"/>
</dbReference>
<dbReference type="STRING" id="1561998.A0A1I7UVB8"/>
<keyword evidence="2" id="KW-0564">Palmitate</keyword>
<comment type="similarity">
    <text evidence="1 2">Belongs to the phospholipid scramblase family.</text>
</comment>
<evidence type="ECO:0000313" key="4">
    <source>
        <dbReference type="WBParaSite" id="Csp11.Scaffold630.g19707.t1"/>
    </source>
</evidence>
<accession>A0A1I7UVB8</accession>
<protein>
    <recommendedName>
        <fullName evidence="2">Phospholipid scramblase</fullName>
    </recommendedName>
</protein>
<evidence type="ECO:0000256" key="2">
    <source>
        <dbReference type="RuleBase" id="RU363116"/>
    </source>
</evidence>
<proteinExistence type="inferred from homology"/>
<keyword evidence="3" id="KW-1185">Reference proteome</keyword>
<dbReference type="AlphaFoldDB" id="A0A1I7UVB8"/>
<evidence type="ECO:0000313" key="3">
    <source>
        <dbReference type="Proteomes" id="UP000095282"/>
    </source>
</evidence>
<comment type="function">
    <text evidence="2">May mediate accelerated ATP-independent bidirectional transbilayer migration of phospholipids upon binding calcium ions that results in a loss of phospholipid asymmetry in the plasma membrane.</text>
</comment>
<reference evidence="4" key="1">
    <citation type="submission" date="2016-11" db="UniProtKB">
        <authorList>
            <consortium name="WormBaseParasite"/>
        </authorList>
    </citation>
    <scope>IDENTIFICATION</scope>
</reference>
<comment type="cofactor">
    <cofactor evidence="2">
        <name>Ca(2+)</name>
        <dbReference type="ChEBI" id="CHEBI:29108"/>
    </cofactor>
</comment>
<dbReference type="GO" id="GO:0005886">
    <property type="term" value="C:plasma membrane"/>
    <property type="evidence" value="ECO:0007669"/>
    <property type="project" value="TreeGrafter"/>
</dbReference>
<dbReference type="GO" id="GO:0017128">
    <property type="term" value="F:phospholipid scramblase activity"/>
    <property type="evidence" value="ECO:0007669"/>
    <property type="project" value="InterPro"/>
</dbReference>